<gene>
    <name evidence="2" type="ORF">M9Y10_042504</name>
</gene>
<feature type="region of interest" description="Disordered" evidence="1">
    <location>
        <begin position="95"/>
        <end position="143"/>
    </location>
</feature>
<feature type="compositionally biased region" description="Polar residues" evidence="1">
    <location>
        <begin position="118"/>
        <end position="143"/>
    </location>
</feature>
<feature type="region of interest" description="Disordered" evidence="1">
    <location>
        <begin position="1"/>
        <end position="80"/>
    </location>
</feature>
<organism evidence="2 3">
    <name type="scientific">Tritrichomonas musculus</name>
    <dbReference type="NCBI Taxonomy" id="1915356"/>
    <lineage>
        <taxon>Eukaryota</taxon>
        <taxon>Metamonada</taxon>
        <taxon>Parabasalia</taxon>
        <taxon>Tritrichomonadida</taxon>
        <taxon>Tritrichomonadidae</taxon>
        <taxon>Tritrichomonas</taxon>
    </lineage>
</organism>
<dbReference type="Proteomes" id="UP001470230">
    <property type="component" value="Unassembled WGS sequence"/>
</dbReference>
<dbReference type="EMBL" id="JAPFFF010000079">
    <property type="protein sequence ID" value="KAK8835615.1"/>
    <property type="molecule type" value="Genomic_DNA"/>
</dbReference>
<keyword evidence="3" id="KW-1185">Reference proteome</keyword>
<protein>
    <submittedName>
        <fullName evidence="2">Uncharacterized protein</fullName>
    </submittedName>
</protein>
<evidence type="ECO:0000256" key="1">
    <source>
        <dbReference type="SAM" id="MobiDB-lite"/>
    </source>
</evidence>
<feature type="region of interest" description="Disordered" evidence="1">
    <location>
        <begin position="184"/>
        <end position="230"/>
    </location>
</feature>
<sequence>METKEALSEFPRFQGFDPSVVAKSSPPNRLLRRRHSTKQFERSDFVDSTITPPVQEPALSLASDASTPTDPLDPILPNSKKRLVRRKSDTAIIARNYRNLDDTPTTPQRSSRLRKNQPENLKTSNLNTDNNNPAPMSCPSKNTLSNTIFDDILRIKETFDDSKPTTQKKVTKVRRQLHVDEFDESPKIITEKNGNSDGEYSRDGIREWETSPRKSDLHRSLRNQKDLDAF</sequence>
<evidence type="ECO:0000313" key="2">
    <source>
        <dbReference type="EMBL" id="KAK8835615.1"/>
    </source>
</evidence>
<accession>A0ABR2GNT7</accession>
<evidence type="ECO:0000313" key="3">
    <source>
        <dbReference type="Proteomes" id="UP001470230"/>
    </source>
</evidence>
<name>A0ABR2GNT7_9EUKA</name>
<reference evidence="2 3" key="1">
    <citation type="submission" date="2024-04" db="EMBL/GenBank/DDBJ databases">
        <title>Tritrichomonas musculus Genome.</title>
        <authorList>
            <person name="Alves-Ferreira E."/>
            <person name="Grigg M."/>
            <person name="Lorenzi H."/>
            <person name="Galac M."/>
        </authorList>
    </citation>
    <scope>NUCLEOTIDE SEQUENCE [LARGE SCALE GENOMIC DNA]</scope>
    <source>
        <strain evidence="2 3">EAF2021</strain>
    </source>
</reference>
<proteinExistence type="predicted"/>
<comment type="caution">
    <text evidence="2">The sequence shown here is derived from an EMBL/GenBank/DDBJ whole genome shotgun (WGS) entry which is preliminary data.</text>
</comment>
<feature type="compositionally biased region" description="Basic and acidic residues" evidence="1">
    <location>
        <begin position="199"/>
        <end position="230"/>
    </location>
</feature>